<dbReference type="GO" id="GO:0008168">
    <property type="term" value="F:methyltransferase activity"/>
    <property type="evidence" value="ECO:0007669"/>
    <property type="project" value="UniProtKB-KW"/>
</dbReference>
<keyword evidence="2 5" id="KW-0808">Transferase</keyword>
<evidence type="ECO:0000256" key="1">
    <source>
        <dbReference type="ARBA" id="ARBA00022603"/>
    </source>
</evidence>
<dbReference type="RefSeq" id="WP_130512504.1">
    <property type="nucleotide sequence ID" value="NZ_SHKY01000001.1"/>
</dbReference>
<dbReference type="InterPro" id="IPR041698">
    <property type="entry name" value="Methyltransf_25"/>
</dbReference>
<evidence type="ECO:0000313" key="5">
    <source>
        <dbReference type="EMBL" id="RZU54098.1"/>
    </source>
</evidence>
<reference evidence="5 6" key="1">
    <citation type="submission" date="2019-02" db="EMBL/GenBank/DDBJ databases">
        <title>Sequencing the genomes of 1000 actinobacteria strains.</title>
        <authorList>
            <person name="Klenk H.-P."/>
        </authorList>
    </citation>
    <scope>NUCLEOTIDE SEQUENCE [LARGE SCALE GENOMIC DNA]</scope>
    <source>
        <strain evidence="5 6">DSM 45162</strain>
    </source>
</reference>
<evidence type="ECO:0000313" key="6">
    <source>
        <dbReference type="Proteomes" id="UP000292564"/>
    </source>
</evidence>
<dbReference type="OrthoDB" id="7062303at2"/>
<keyword evidence="1 5" id="KW-0489">Methyltransferase</keyword>
<name>A0A4Q7ZSD7_9ACTN</name>
<proteinExistence type="predicted"/>
<accession>A0A4Q7ZSD7</accession>
<dbReference type="SUPFAM" id="SSF53335">
    <property type="entry name" value="S-adenosyl-L-methionine-dependent methyltransferases"/>
    <property type="match status" value="1"/>
</dbReference>
<keyword evidence="6" id="KW-1185">Reference proteome</keyword>
<protein>
    <submittedName>
        <fullName evidence="5">Methyltransferase family protein</fullName>
    </submittedName>
</protein>
<dbReference type="CDD" id="cd02440">
    <property type="entry name" value="AdoMet_MTases"/>
    <property type="match status" value="1"/>
</dbReference>
<dbReference type="GO" id="GO:0032259">
    <property type="term" value="P:methylation"/>
    <property type="evidence" value="ECO:0007669"/>
    <property type="project" value="UniProtKB-KW"/>
</dbReference>
<comment type="caution">
    <text evidence="5">The sequence shown here is derived from an EMBL/GenBank/DDBJ whole genome shotgun (WGS) entry which is preliminary data.</text>
</comment>
<dbReference type="Proteomes" id="UP000292564">
    <property type="component" value="Unassembled WGS sequence"/>
</dbReference>
<evidence type="ECO:0000256" key="2">
    <source>
        <dbReference type="ARBA" id="ARBA00022679"/>
    </source>
</evidence>
<gene>
    <name evidence="5" type="ORF">EV385_6037</name>
</gene>
<dbReference type="PANTHER" id="PTHR43464">
    <property type="entry name" value="METHYLTRANSFERASE"/>
    <property type="match status" value="1"/>
</dbReference>
<dbReference type="PANTHER" id="PTHR43464:SF19">
    <property type="entry name" value="UBIQUINONE BIOSYNTHESIS O-METHYLTRANSFERASE, MITOCHONDRIAL"/>
    <property type="match status" value="1"/>
</dbReference>
<dbReference type="EMBL" id="SHKY01000001">
    <property type="protein sequence ID" value="RZU54098.1"/>
    <property type="molecule type" value="Genomic_DNA"/>
</dbReference>
<feature type="domain" description="Methyltransferase" evidence="4">
    <location>
        <begin position="52"/>
        <end position="145"/>
    </location>
</feature>
<dbReference type="InterPro" id="IPR029063">
    <property type="entry name" value="SAM-dependent_MTases_sf"/>
</dbReference>
<dbReference type="Gene3D" id="3.40.50.150">
    <property type="entry name" value="Vaccinia Virus protein VP39"/>
    <property type="match status" value="1"/>
</dbReference>
<organism evidence="5 6">
    <name type="scientific">Krasilnikovia cinnamomea</name>
    <dbReference type="NCBI Taxonomy" id="349313"/>
    <lineage>
        <taxon>Bacteria</taxon>
        <taxon>Bacillati</taxon>
        <taxon>Actinomycetota</taxon>
        <taxon>Actinomycetes</taxon>
        <taxon>Micromonosporales</taxon>
        <taxon>Micromonosporaceae</taxon>
        <taxon>Krasilnikovia</taxon>
    </lineage>
</organism>
<dbReference type="Pfam" id="PF13649">
    <property type="entry name" value="Methyltransf_25"/>
    <property type="match status" value="1"/>
</dbReference>
<dbReference type="AlphaFoldDB" id="A0A4Q7ZSD7"/>
<sequence length="201" mass="21216">MTEENLWLRQIAENPGHSQWYIKRFRDLAAAGADLAGEARMIDAMVPRGARILDAGCGTGRVGGILAAAGHDVVGVDLDPDLIAAAQAEHPGPRWLVGDLAELDLPGAGIPDGFDVVVCAGNVMTFVAPATRVEILRRLAGHLRADARVVVGFGTGRGYAFDDFLADAAAAGLRPELLLSTWDLRPFTPDAEFLVALLVPA</sequence>
<evidence type="ECO:0000259" key="4">
    <source>
        <dbReference type="Pfam" id="PF13649"/>
    </source>
</evidence>
<evidence type="ECO:0000256" key="3">
    <source>
        <dbReference type="ARBA" id="ARBA00022691"/>
    </source>
</evidence>
<keyword evidence="3" id="KW-0949">S-adenosyl-L-methionine</keyword>